<reference evidence="1" key="1">
    <citation type="journal article" date="2014" name="Front. Microbiol.">
        <title>High frequency of phylogenetically diverse reductive dehalogenase-homologous genes in deep subseafloor sedimentary metagenomes.</title>
        <authorList>
            <person name="Kawai M."/>
            <person name="Futagami T."/>
            <person name="Toyoda A."/>
            <person name="Takaki Y."/>
            <person name="Nishi S."/>
            <person name="Hori S."/>
            <person name="Arai W."/>
            <person name="Tsubouchi T."/>
            <person name="Morono Y."/>
            <person name="Uchiyama I."/>
            <person name="Ito T."/>
            <person name="Fujiyama A."/>
            <person name="Inagaki F."/>
            <person name="Takami H."/>
        </authorList>
    </citation>
    <scope>NUCLEOTIDE SEQUENCE</scope>
    <source>
        <strain evidence="1">Expedition CK06-06</strain>
    </source>
</reference>
<protein>
    <recommendedName>
        <fullName evidence="2">Fibronectin type-III domain-containing protein</fullName>
    </recommendedName>
</protein>
<proteinExistence type="predicted"/>
<dbReference type="SUPFAM" id="SSF49265">
    <property type="entry name" value="Fibronectin type III"/>
    <property type="match status" value="1"/>
</dbReference>
<gene>
    <name evidence="1" type="ORF">S01H4_61003</name>
</gene>
<dbReference type="Gene3D" id="2.60.40.10">
    <property type="entry name" value="Immunoglobulins"/>
    <property type="match status" value="1"/>
</dbReference>
<evidence type="ECO:0000313" key="1">
    <source>
        <dbReference type="EMBL" id="GAH07397.1"/>
    </source>
</evidence>
<dbReference type="AlphaFoldDB" id="X1CI96"/>
<dbReference type="EMBL" id="BART01036084">
    <property type="protein sequence ID" value="GAH07397.1"/>
    <property type="molecule type" value="Genomic_DNA"/>
</dbReference>
<feature type="non-terminal residue" evidence="1">
    <location>
        <position position="179"/>
    </location>
</feature>
<dbReference type="InterPro" id="IPR013783">
    <property type="entry name" value="Ig-like_fold"/>
</dbReference>
<feature type="non-terminal residue" evidence="1">
    <location>
        <position position="1"/>
    </location>
</feature>
<comment type="caution">
    <text evidence="1">The sequence shown here is derived from an EMBL/GenBank/DDBJ whole genome shotgun (WGS) entry which is preliminary data.</text>
</comment>
<sequence length="179" mass="19374">VTVNSPPYVPSIPDPEDGATDVDINANLSWTGGDPDLGDMVTYDVYFGTSSPPLQVIGNQPGTVYDPGTMSYSTQYYWTIVVWDNHGASTEGPIWNFTTGAQPNNPPYVPSIPNPEDGATDVDINANLSWTGGDQDSGDMVTYDVYFGTSSPPLQVIGNQSGTSYDPGTMSYNMQYYWQ</sequence>
<name>X1CI96_9ZZZZ</name>
<dbReference type="InterPro" id="IPR036116">
    <property type="entry name" value="FN3_sf"/>
</dbReference>
<organism evidence="1">
    <name type="scientific">marine sediment metagenome</name>
    <dbReference type="NCBI Taxonomy" id="412755"/>
    <lineage>
        <taxon>unclassified sequences</taxon>
        <taxon>metagenomes</taxon>
        <taxon>ecological metagenomes</taxon>
    </lineage>
</organism>
<accession>X1CI96</accession>
<evidence type="ECO:0008006" key="2">
    <source>
        <dbReference type="Google" id="ProtNLM"/>
    </source>
</evidence>